<evidence type="ECO:0000256" key="1">
    <source>
        <dbReference type="SAM" id="MobiDB-lite"/>
    </source>
</evidence>
<sequence length="220" mass="23141">MYRAGATGLAPSWPWLLALGLACVASVAPLCEGLGQHAVVHGQGLGQGVGQAQSGHLPHDRHATAAATPLQPLQPPQPQQQPDKKLHVKRAVSAALGPRLRRQLRFAEAPADEDDADEMGAAMAAERWLRHPGGGGGGGPGGGMAAARALGLDDFPPPPPHPKHLLYNAVLPSLPLRKRNGLDTHGHGHHAGPYEEFGPSENMLRSTRGNRQYDVPQIGE</sequence>
<gene>
    <name evidence="3" type="ORF">KUF71_018567</name>
</gene>
<keyword evidence="2" id="KW-0732">Signal</keyword>
<evidence type="ECO:0000313" key="4">
    <source>
        <dbReference type="Proteomes" id="UP001219518"/>
    </source>
</evidence>
<reference evidence="3" key="1">
    <citation type="submission" date="2021-07" db="EMBL/GenBank/DDBJ databases">
        <authorList>
            <person name="Catto M.A."/>
            <person name="Jacobson A."/>
            <person name="Kennedy G."/>
            <person name="Labadie P."/>
            <person name="Hunt B.G."/>
            <person name="Srinivasan R."/>
        </authorList>
    </citation>
    <scope>NUCLEOTIDE SEQUENCE</scope>
    <source>
        <strain evidence="3">PL_HMW_Pooled</strain>
        <tissue evidence="3">Head</tissue>
    </source>
</reference>
<accession>A0AAE1GR63</accession>
<feature type="signal peptide" evidence="2">
    <location>
        <begin position="1"/>
        <end position="33"/>
    </location>
</feature>
<reference evidence="3" key="2">
    <citation type="journal article" date="2023" name="BMC Genomics">
        <title>Pest status, molecular evolution, and epigenetic factors derived from the genome assembly of Frankliniella fusca, a thysanopteran phytovirus vector.</title>
        <authorList>
            <person name="Catto M.A."/>
            <person name="Labadie P.E."/>
            <person name="Jacobson A.L."/>
            <person name="Kennedy G.G."/>
            <person name="Srinivasan R."/>
            <person name="Hunt B.G."/>
        </authorList>
    </citation>
    <scope>NUCLEOTIDE SEQUENCE</scope>
    <source>
        <strain evidence="3">PL_HMW_Pooled</strain>
    </source>
</reference>
<dbReference type="AlphaFoldDB" id="A0AAE1GR63"/>
<organism evidence="3 4">
    <name type="scientific">Frankliniella fusca</name>
    <dbReference type="NCBI Taxonomy" id="407009"/>
    <lineage>
        <taxon>Eukaryota</taxon>
        <taxon>Metazoa</taxon>
        <taxon>Ecdysozoa</taxon>
        <taxon>Arthropoda</taxon>
        <taxon>Hexapoda</taxon>
        <taxon>Insecta</taxon>
        <taxon>Pterygota</taxon>
        <taxon>Neoptera</taxon>
        <taxon>Paraneoptera</taxon>
        <taxon>Thysanoptera</taxon>
        <taxon>Terebrantia</taxon>
        <taxon>Thripoidea</taxon>
        <taxon>Thripidae</taxon>
        <taxon>Frankliniella</taxon>
    </lineage>
</organism>
<keyword evidence="4" id="KW-1185">Reference proteome</keyword>
<feature type="region of interest" description="Disordered" evidence="1">
    <location>
        <begin position="185"/>
        <end position="220"/>
    </location>
</feature>
<proteinExistence type="predicted"/>
<evidence type="ECO:0000313" key="3">
    <source>
        <dbReference type="EMBL" id="KAK3907931.1"/>
    </source>
</evidence>
<name>A0AAE1GR63_9NEOP</name>
<dbReference type="PROSITE" id="PS51257">
    <property type="entry name" value="PROKAR_LIPOPROTEIN"/>
    <property type="match status" value="1"/>
</dbReference>
<evidence type="ECO:0000256" key="2">
    <source>
        <dbReference type="SAM" id="SignalP"/>
    </source>
</evidence>
<comment type="caution">
    <text evidence="3">The sequence shown here is derived from an EMBL/GenBank/DDBJ whole genome shotgun (WGS) entry which is preliminary data.</text>
</comment>
<feature type="chain" id="PRO_5042172583" evidence="2">
    <location>
        <begin position="34"/>
        <end position="220"/>
    </location>
</feature>
<dbReference type="EMBL" id="JAHWGI010000026">
    <property type="protein sequence ID" value="KAK3907931.1"/>
    <property type="molecule type" value="Genomic_DNA"/>
</dbReference>
<dbReference type="Proteomes" id="UP001219518">
    <property type="component" value="Unassembled WGS sequence"/>
</dbReference>
<protein>
    <submittedName>
        <fullName evidence="3">Phosphoglucosamine mutase</fullName>
    </submittedName>
</protein>